<feature type="transmembrane region" description="Helical" evidence="1">
    <location>
        <begin position="6"/>
        <end position="22"/>
    </location>
</feature>
<dbReference type="PANTHER" id="PTHR30383:SF24">
    <property type="entry name" value="THIOESTERASE 1_PROTEASE 1_LYSOPHOSPHOLIPASE L1"/>
    <property type="match status" value="1"/>
</dbReference>
<feature type="domain" description="SGNH hydrolase-type esterase" evidence="2">
    <location>
        <begin position="41"/>
        <end position="192"/>
    </location>
</feature>
<dbReference type="InterPro" id="IPR036514">
    <property type="entry name" value="SGNH_hydro_sf"/>
</dbReference>
<dbReference type="SUPFAM" id="SSF52266">
    <property type="entry name" value="SGNH hydrolase"/>
    <property type="match status" value="1"/>
</dbReference>
<comment type="caution">
    <text evidence="3">The sequence shown here is derived from an EMBL/GenBank/DDBJ whole genome shotgun (WGS) entry which is preliminary data.</text>
</comment>
<evidence type="ECO:0000259" key="2">
    <source>
        <dbReference type="Pfam" id="PF13472"/>
    </source>
</evidence>
<dbReference type="Pfam" id="PF13472">
    <property type="entry name" value="Lipase_GDSL_2"/>
    <property type="match status" value="1"/>
</dbReference>
<keyword evidence="1" id="KW-1133">Transmembrane helix</keyword>
<reference evidence="3 4" key="1">
    <citation type="journal article" date="2016" name="Nat. Commun.">
        <title>Thousands of microbial genomes shed light on interconnected biogeochemical processes in an aquifer system.</title>
        <authorList>
            <person name="Anantharaman K."/>
            <person name="Brown C.T."/>
            <person name="Hug L.A."/>
            <person name="Sharon I."/>
            <person name="Castelle C.J."/>
            <person name="Probst A.J."/>
            <person name="Thomas B.C."/>
            <person name="Singh A."/>
            <person name="Wilkins M.J."/>
            <person name="Karaoz U."/>
            <person name="Brodie E.L."/>
            <person name="Williams K.H."/>
            <person name="Hubbard S.S."/>
            <person name="Banfield J.F."/>
        </authorList>
    </citation>
    <scope>NUCLEOTIDE SEQUENCE [LARGE SCALE GENOMIC DNA]</scope>
</reference>
<dbReference type="AlphaFoldDB" id="A0A1G2U2W5"/>
<dbReference type="Proteomes" id="UP000176800">
    <property type="component" value="Unassembled WGS sequence"/>
</dbReference>
<dbReference type="Gene3D" id="3.40.50.1110">
    <property type="entry name" value="SGNH hydrolase"/>
    <property type="match status" value="1"/>
</dbReference>
<evidence type="ECO:0000256" key="1">
    <source>
        <dbReference type="SAM" id="Phobius"/>
    </source>
</evidence>
<protein>
    <recommendedName>
        <fullName evidence="2">SGNH hydrolase-type esterase domain-containing protein</fullName>
    </recommendedName>
</protein>
<keyword evidence="1" id="KW-0812">Transmembrane</keyword>
<keyword evidence="1" id="KW-0472">Membrane</keyword>
<accession>A0A1G2U2W5</accession>
<name>A0A1G2U2W5_9BACT</name>
<dbReference type="PANTHER" id="PTHR30383">
    <property type="entry name" value="THIOESTERASE 1/PROTEASE 1/LYSOPHOSPHOLIPASE L1"/>
    <property type="match status" value="1"/>
</dbReference>
<dbReference type="GO" id="GO:0004622">
    <property type="term" value="F:phosphatidylcholine lysophospholipase activity"/>
    <property type="evidence" value="ECO:0007669"/>
    <property type="project" value="TreeGrafter"/>
</dbReference>
<dbReference type="EMBL" id="MHWE01000013">
    <property type="protein sequence ID" value="OHB03824.1"/>
    <property type="molecule type" value="Genomic_DNA"/>
</dbReference>
<evidence type="ECO:0000313" key="3">
    <source>
        <dbReference type="EMBL" id="OHB03824.1"/>
    </source>
</evidence>
<dbReference type="InterPro" id="IPR013830">
    <property type="entry name" value="SGNH_hydro"/>
</dbReference>
<organism evidence="3 4">
    <name type="scientific">Candidatus Zambryskibacteria bacterium RIFCSPLOWO2_01_FULL_45_21</name>
    <dbReference type="NCBI Taxonomy" id="1802761"/>
    <lineage>
        <taxon>Bacteria</taxon>
        <taxon>Candidatus Zambryskiibacteriota</taxon>
    </lineage>
</organism>
<proteinExistence type="predicted"/>
<sequence>MKALKYLTVVVIILFFSWLVFLRDSNRIPTNYPSQGEGIVAFGDSLVEGVGSTPGNDLFSVLSERIGYPIRNFGRGGDTTVLALERLPTVLEEVPNPKVAIIILGGNDYLRKVPKGETFSNLTKIITEFQNRGAVVLLLGVRGGLIKDNYEGEYRALAESLGAAYVSNILKGLITNREFMYDSIHPNDIGYRMIADRVEPVLLRIVD</sequence>
<gene>
    <name evidence="3" type="ORF">A3B14_03985</name>
</gene>
<dbReference type="InterPro" id="IPR051532">
    <property type="entry name" value="Ester_Hydrolysis_Enzymes"/>
</dbReference>
<evidence type="ECO:0000313" key="4">
    <source>
        <dbReference type="Proteomes" id="UP000176800"/>
    </source>
</evidence>